<evidence type="ECO:0000256" key="5">
    <source>
        <dbReference type="SAM" id="Phobius"/>
    </source>
</evidence>
<feature type="transmembrane region" description="Helical" evidence="5">
    <location>
        <begin position="140"/>
        <end position="163"/>
    </location>
</feature>
<evidence type="ECO:0000256" key="3">
    <source>
        <dbReference type="ARBA" id="ARBA00022989"/>
    </source>
</evidence>
<feature type="transmembrane region" description="Helical" evidence="5">
    <location>
        <begin position="228"/>
        <end position="247"/>
    </location>
</feature>
<evidence type="ECO:0000313" key="8">
    <source>
        <dbReference type="Proteomes" id="UP000572680"/>
    </source>
</evidence>
<keyword evidence="2 5" id="KW-0812">Transmembrane</keyword>
<evidence type="ECO:0000313" key="7">
    <source>
        <dbReference type="EMBL" id="MBA8948646.1"/>
    </source>
</evidence>
<evidence type="ECO:0000256" key="1">
    <source>
        <dbReference type="ARBA" id="ARBA00004141"/>
    </source>
</evidence>
<feature type="transmembrane region" description="Helical" evidence="5">
    <location>
        <begin position="102"/>
        <end position="128"/>
    </location>
</feature>
<keyword evidence="4 5" id="KW-0472">Membrane</keyword>
<dbReference type="Proteomes" id="UP000572680">
    <property type="component" value="Unassembled WGS sequence"/>
</dbReference>
<keyword evidence="8" id="KW-1185">Reference proteome</keyword>
<sequence>MSDPSLGPWAAYRTLLSWQLAQIGGLLPLIVVVQALLAVGIVIGFGLLIPSIDPPTAMFLATGAPTVLLLTVGLAIVPQGVARARLDGTFTYMRALPVARPLLFLADLTVWVVVCVPAVGVAVLVGWLRYDLELSFRWPLLVGAALLVTVTATAVGYAVAVVLRPVLAQLVSQVLVFFVLLFSPVTFPAAQLPDWFRALHDVLPVRPGADLLRAGLASEVYQAGGRDLVVLLCWCAVGVAISLRALVRRE</sequence>
<proteinExistence type="predicted"/>
<dbReference type="GO" id="GO:0016020">
    <property type="term" value="C:membrane"/>
    <property type="evidence" value="ECO:0007669"/>
    <property type="project" value="UniProtKB-SubCell"/>
</dbReference>
<dbReference type="EMBL" id="JACJIA010000001">
    <property type="protein sequence ID" value="MBA8948646.1"/>
    <property type="molecule type" value="Genomic_DNA"/>
</dbReference>
<keyword evidence="3 5" id="KW-1133">Transmembrane helix</keyword>
<evidence type="ECO:0000259" key="6">
    <source>
        <dbReference type="Pfam" id="PF01061"/>
    </source>
</evidence>
<protein>
    <submittedName>
        <fullName evidence="7">ABC-2 type transport system permease protein</fullName>
    </submittedName>
</protein>
<dbReference type="AlphaFoldDB" id="A0A7W3LI79"/>
<dbReference type="Pfam" id="PF01061">
    <property type="entry name" value="ABC2_membrane"/>
    <property type="match status" value="1"/>
</dbReference>
<gene>
    <name evidence="7" type="ORF">HNR61_000244</name>
</gene>
<organism evidence="7 8">
    <name type="scientific">Actinomadura namibiensis</name>
    <dbReference type="NCBI Taxonomy" id="182080"/>
    <lineage>
        <taxon>Bacteria</taxon>
        <taxon>Bacillati</taxon>
        <taxon>Actinomycetota</taxon>
        <taxon>Actinomycetes</taxon>
        <taxon>Streptosporangiales</taxon>
        <taxon>Thermomonosporaceae</taxon>
        <taxon>Actinomadura</taxon>
    </lineage>
</organism>
<dbReference type="RefSeq" id="WP_312897706.1">
    <property type="nucleotide sequence ID" value="NZ_BAAALP010000015.1"/>
</dbReference>
<reference evidence="7 8" key="1">
    <citation type="submission" date="2020-08" db="EMBL/GenBank/DDBJ databases">
        <title>Genomic Encyclopedia of Type Strains, Phase IV (KMG-IV): sequencing the most valuable type-strain genomes for metagenomic binning, comparative biology and taxonomic classification.</title>
        <authorList>
            <person name="Goeker M."/>
        </authorList>
    </citation>
    <scope>NUCLEOTIDE SEQUENCE [LARGE SCALE GENOMIC DNA]</scope>
    <source>
        <strain evidence="7 8">DSM 44197</strain>
    </source>
</reference>
<dbReference type="PANTHER" id="PTHR43229">
    <property type="entry name" value="NODULATION PROTEIN J"/>
    <property type="match status" value="1"/>
</dbReference>
<dbReference type="PANTHER" id="PTHR43229:SF2">
    <property type="entry name" value="NODULATION PROTEIN J"/>
    <property type="match status" value="1"/>
</dbReference>
<accession>A0A7W3LI79</accession>
<feature type="domain" description="ABC-2 type transporter transmembrane" evidence="6">
    <location>
        <begin position="69"/>
        <end position="215"/>
    </location>
</feature>
<evidence type="ECO:0000256" key="2">
    <source>
        <dbReference type="ARBA" id="ARBA00022692"/>
    </source>
</evidence>
<dbReference type="InterPro" id="IPR051784">
    <property type="entry name" value="Nod_factor_ABC_transporter"/>
</dbReference>
<comment type="subcellular location">
    <subcellularLocation>
        <location evidence="1">Membrane</location>
        <topology evidence="1">Multi-pass membrane protein</topology>
    </subcellularLocation>
</comment>
<evidence type="ECO:0000256" key="4">
    <source>
        <dbReference type="ARBA" id="ARBA00023136"/>
    </source>
</evidence>
<name>A0A7W3LI79_ACTNM</name>
<feature type="transmembrane region" description="Helical" evidence="5">
    <location>
        <begin position="26"/>
        <end position="52"/>
    </location>
</feature>
<dbReference type="GO" id="GO:0140359">
    <property type="term" value="F:ABC-type transporter activity"/>
    <property type="evidence" value="ECO:0007669"/>
    <property type="project" value="InterPro"/>
</dbReference>
<dbReference type="InterPro" id="IPR013525">
    <property type="entry name" value="ABC2_TM"/>
</dbReference>
<feature type="transmembrane region" description="Helical" evidence="5">
    <location>
        <begin position="58"/>
        <end position="81"/>
    </location>
</feature>
<comment type="caution">
    <text evidence="7">The sequence shown here is derived from an EMBL/GenBank/DDBJ whole genome shotgun (WGS) entry which is preliminary data.</text>
</comment>
<feature type="transmembrane region" description="Helical" evidence="5">
    <location>
        <begin position="170"/>
        <end position="190"/>
    </location>
</feature>